<proteinExistence type="inferred from homology"/>
<evidence type="ECO:0000313" key="12">
    <source>
        <dbReference type="Proteomes" id="UP000294829"/>
    </source>
</evidence>
<dbReference type="InterPro" id="IPR042186">
    <property type="entry name" value="FimD_plug_dom"/>
</dbReference>
<evidence type="ECO:0000256" key="9">
    <source>
        <dbReference type="ARBA" id="ARBA00023237"/>
    </source>
</evidence>
<dbReference type="Pfam" id="PF13954">
    <property type="entry name" value="PapC_N"/>
    <property type="match status" value="1"/>
</dbReference>
<dbReference type="Gene3D" id="2.60.40.2610">
    <property type="entry name" value="Outer membrane usher protein FimD, plug domain"/>
    <property type="match status" value="1"/>
</dbReference>
<keyword evidence="12" id="KW-1185">Reference proteome</keyword>
<dbReference type="AlphaFoldDB" id="A0A4R5W102"/>
<comment type="caution">
    <text evidence="11">The sequence shown here is derived from an EMBL/GenBank/DDBJ whole genome shotgun (WGS) entry which is preliminary data.</text>
</comment>
<dbReference type="InterPro" id="IPR000015">
    <property type="entry name" value="Fimb_usher"/>
</dbReference>
<dbReference type="OrthoDB" id="6554712at2"/>
<sequence length="848" mass="91779">MKVFITTLFVMPRLLCLYAWLIAMCCGCCIQTVFAQGVEFDAAFMQSLNGASAPKIDLKLLTENANIMPGAYPVTIFINQSYFARRELMFDFDAELGKLQPCLSAHLLTDMGVRIDTAVSLIPPDEACVAARAISADAAYDFDSGKLTLAISIPQLNMTRDVATYVDPTQWDRGIDAAMLSYQVSASNGTVGTSNNQDQYSVYLNGGFNWGDWRFRSNAALQRNGRRSAQWQNGYNYVQRDLPGTLGQFTLGQSFTPGDTFDSVSFKGLQVATDTAMLPDTMQGYAPVIRGIANSRAKVDVHQNRFLIYTTFVSPGPFEIVDLNTRSGSGDLVVTITESNGKVTRFVQPFSTMTNLLREDAWRYSAALGYYDAPARPGFHPAFLQVTAGKGVGWDATVYGGLMAASFYRAVSVGIGKNLGRLGALSVDMINADSRRPEHLDERGQSYRLQYSKTFETATSFRLAGSRYSESGYRSFDEVARQQVVVGTNELIAKRSQVSVSIAQNVSCCGSLYVNLNQRDFWTSSRVDREIQAGFTTQFKSISAGIYFSSTRSRNAANNDQIMFSVNIPMGIGASVSYNPTLNRNGSLDHQLGITGRLNEDNRFTYNLNASRSANNGTNLGATNGSGSVNYASNFGQVGLGFSVGTGAGTDYRQTSANLSGSMLLHAGGVYFGPSLGETSVLVEVPQTKDVGLVGALTKTNADGFGVIPYVVPYRKNRVELDSSLLDVDTDIENSIATVIPRRGAIVKTTFEVSKTSKVLATITTQDGVAVPFAARVLSPSGELLAMIGPAGRALLSLGAQAELMIISGDAINQKCRLPVKIDSTMSREEGFYILSLTCFPLASAEQP</sequence>
<dbReference type="PANTHER" id="PTHR30451:SF21">
    <property type="entry name" value="FIMBRIAL USHER DOMAIN-CONTAINING PROTEIN YDET-RELATED"/>
    <property type="match status" value="1"/>
</dbReference>
<dbReference type="Gene3D" id="2.60.40.3110">
    <property type="match status" value="1"/>
</dbReference>
<dbReference type="SUPFAM" id="SSF141729">
    <property type="entry name" value="FimD N-terminal domain-like"/>
    <property type="match status" value="1"/>
</dbReference>
<dbReference type="InterPro" id="IPR025885">
    <property type="entry name" value="PapC_N"/>
</dbReference>
<dbReference type="InterPro" id="IPR043142">
    <property type="entry name" value="PapC-like_C_sf"/>
</dbReference>
<evidence type="ECO:0000256" key="1">
    <source>
        <dbReference type="ARBA" id="ARBA00004571"/>
    </source>
</evidence>
<keyword evidence="5" id="KW-1029">Fimbrium biogenesis</keyword>
<protein>
    <submittedName>
        <fullName evidence="11">Fimbrial biogenesis outer membrane usher protein</fullName>
    </submittedName>
</protein>
<dbReference type="GO" id="GO:0009279">
    <property type="term" value="C:cell outer membrane"/>
    <property type="evidence" value="ECO:0007669"/>
    <property type="project" value="UniProtKB-SubCell"/>
</dbReference>
<evidence type="ECO:0000256" key="4">
    <source>
        <dbReference type="ARBA" id="ARBA00022452"/>
    </source>
</evidence>
<dbReference type="InterPro" id="IPR037224">
    <property type="entry name" value="PapC_N_sf"/>
</dbReference>
<organism evidence="11 12">
    <name type="scientific">Sapientia aquatica</name>
    <dbReference type="NCBI Taxonomy" id="1549640"/>
    <lineage>
        <taxon>Bacteria</taxon>
        <taxon>Pseudomonadati</taxon>
        <taxon>Pseudomonadota</taxon>
        <taxon>Betaproteobacteria</taxon>
        <taxon>Burkholderiales</taxon>
        <taxon>Oxalobacteraceae</taxon>
        <taxon>Sapientia</taxon>
    </lineage>
</organism>
<dbReference type="Pfam" id="PF00577">
    <property type="entry name" value="Usher"/>
    <property type="match status" value="1"/>
</dbReference>
<evidence type="ECO:0000313" key="11">
    <source>
        <dbReference type="EMBL" id="TDK65242.1"/>
    </source>
</evidence>
<dbReference type="EMBL" id="SMYL01000006">
    <property type="protein sequence ID" value="TDK65242.1"/>
    <property type="molecule type" value="Genomic_DNA"/>
</dbReference>
<dbReference type="Proteomes" id="UP000294829">
    <property type="component" value="Unassembled WGS sequence"/>
</dbReference>
<evidence type="ECO:0000259" key="10">
    <source>
        <dbReference type="Pfam" id="PF13954"/>
    </source>
</evidence>
<evidence type="ECO:0000256" key="6">
    <source>
        <dbReference type="ARBA" id="ARBA00022692"/>
    </source>
</evidence>
<evidence type="ECO:0000256" key="3">
    <source>
        <dbReference type="ARBA" id="ARBA00022448"/>
    </source>
</evidence>
<comment type="similarity">
    <text evidence="2">Belongs to the fimbrial export usher family.</text>
</comment>
<keyword evidence="7" id="KW-0732">Signal</keyword>
<dbReference type="PANTHER" id="PTHR30451">
    <property type="entry name" value="OUTER MEMBRANE USHER PROTEIN"/>
    <property type="match status" value="1"/>
</dbReference>
<dbReference type="Gene3D" id="2.60.40.2070">
    <property type="match status" value="1"/>
</dbReference>
<keyword evidence="6" id="KW-0812">Transmembrane</keyword>
<evidence type="ECO:0000256" key="2">
    <source>
        <dbReference type="ARBA" id="ARBA00008064"/>
    </source>
</evidence>
<dbReference type="RefSeq" id="WP_133329010.1">
    <property type="nucleotide sequence ID" value="NZ_SMYL01000006.1"/>
</dbReference>
<reference evidence="11 12" key="1">
    <citation type="submission" date="2019-03" db="EMBL/GenBank/DDBJ databases">
        <title>Sapientia aquatica gen. nov., sp. nov., isolated from a crater lake.</title>
        <authorList>
            <person name="Felfoldi T."/>
            <person name="Szabo A."/>
            <person name="Toth E."/>
            <person name="Schumann P."/>
            <person name="Keki Z."/>
            <person name="Marialigeti K."/>
            <person name="Mathe I."/>
        </authorList>
    </citation>
    <scope>NUCLEOTIDE SEQUENCE [LARGE SCALE GENOMIC DNA]</scope>
    <source>
        <strain evidence="11 12">SA-152</strain>
    </source>
</reference>
<keyword evidence="8" id="KW-0472">Membrane</keyword>
<gene>
    <name evidence="11" type="ORF">E2I14_12500</name>
</gene>
<feature type="domain" description="PapC N-terminal" evidence="10">
    <location>
        <begin position="39"/>
        <end position="185"/>
    </location>
</feature>
<dbReference type="GO" id="GO:0015473">
    <property type="term" value="F:fimbrial usher porin activity"/>
    <property type="evidence" value="ECO:0007669"/>
    <property type="project" value="InterPro"/>
</dbReference>
<evidence type="ECO:0000256" key="5">
    <source>
        <dbReference type="ARBA" id="ARBA00022558"/>
    </source>
</evidence>
<accession>A0A4R5W102</accession>
<name>A0A4R5W102_9BURK</name>
<keyword evidence="4" id="KW-1134">Transmembrane beta strand</keyword>
<dbReference type="GO" id="GO:0009297">
    <property type="term" value="P:pilus assembly"/>
    <property type="evidence" value="ECO:0007669"/>
    <property type="project" value="InterPro"/>
</dbReference>
<comment type="subcellular location">
    <subcellularLocation>
        <location evidence="1">Cell outer membrane</location>
        <topology evidence="1">Multi-pass membrane protein</topology>
    </subcellularLocation>
</comment>
<keyword evidence="3" id="KW-0813">Transport</keyword>
<keyword evidence="9" id="KW-0998">Cell outer membrane</keyword>
<evidence type="ECO:0000256" key="8">
    <source>
        <dbReference type="ARBA" id="ARBA00023136"/>
    </source>
</evidence>
<dbReference type="Gene3D" id="3.10.20.410">
    <property type="match status" value="1"/>
</dbReference>
<evidence type="ECO:0000256" key="7">
    <source>
        <dbReference type="ARBA" id="ARBA00022729"/>
    </source>
</evidence>